<dbReference type="GO" id="GO:0003735">
    <property type="term" value="F:structural constituent of ribosome"/>
    <property type="evidence" value="ECO:0007669"/>
    <property type="project" value="InterPro"/>
</dbReference>
<reference evidence="7" key="2">
    <citation type="submission" date="2016-03" db="EMBL/GenBank/DDBJ databases">
        <authorList>
            <person name="Ploux O."/>
        </authorList>
    </citation>
    <scope>NUCLEOTIDE SEQUENCE [LARGE SCALE GENOMIC DNA]</scope>
    <source>
        <strain evidence="7">PP9</strain>
    </source>
</reference>
<comment type="subunit">
    <text evidence="2 5">Part of the 50S ribosomal subunit.</text>
</comment>
<gene>
    <name evidence="5" type="primary">rpmD</name>
    <name evidence="6" type="ORF">ATY39_14310</name>
</gene>
<reference evidence="6 7" key="1">
    <citation type="journal article" date="2016" name="Genome Announc.">
        <title>Whole-Genome Sequence of Rummeliibacillus stabekisii Strain PP9 Isolated from Antarctic Soil.</title>
        <authorList>
            <person name="da Mota F.F."/>
            <person name="Vollu R.E."/>
            <person name="Jurelevicius D."/>
            <person name="Seldin L."/>
        </authorList>
    </citation>
    <scope>NUCLEOTIDE SEQUENCE [LARGE SCALE GENOMIC DNA]</scope>
    <source>
        <strain evidence="6 7">PP9</strain>
    </source>
</reference>
<dbReference type="RefSeq" id="WP_066790880.1">
    <property type="nucleotide sequence ID" value="NZ_BJVD01000009.1"/>
</dbReference>
<dbReference type="SUPFAM" id="SSF55129">
    <property type="entry name" value="Ribosomal protein L30p/L7e"/>
    <property type="match status" value="1"/>
</dbReference>
<dbReference type="Pfam" id="PF00327">
    <property type="entry name" value="Ribosomal_L30"/>
    <property type="match status" value="1"/>
</dbReference>
<dbReference type="OrthoDB" id="9812790at2"/>
<dbReference type="KEGG" id="rst:ATY39_14310"/>
<evidence type="ECO:0000256" key="5">
    <source>
        <dbReference type="HAMAP-Rule" id="MF_01371"/>
    </source>
</evidence>
<dbReference type="NCBIfam" id="TIGR01308">
    <property type="entry name" value="rpmD_bact"/>
    <property type="match status" value="1"/>
</dbReference>
<dbReference type="InterPro" id="IPR005996">
    <property type="entry name" value="Ribosomal_uL30_bac-type"/>
</dbReference>
<sequence length="60" mass="6612">MSNKLEITLTKSLIGTKPAQRKTIEALGLRKMNQTVEHNDNVAIRGAITKVAHLVTVTEK</sequence>
<comment type="similarity">
    <text evidence="1 5">Belongs to the universal ribosomal protein uL30 family.</text>
</comment>
<keyword evidence="3 5" id="KW-0689">Ribosomal protein</keyword>
<evidence type="ECO:0000313" key="6">
    <source>
        <dbReference type="EMBL" id="AMX00481.1"/>
    </source>
</evidence>
<dbReference type="EMBL" id="CP014806">
    <property type="protein sequence ID" value="AMX00481.1"/>
    <property type="molecule type" value="Genomic_DNA"/>
</dbReference>
<dbReference type="Proteomes" id="UP000076021">
    <property type="component" value="Chromosome"/>
</dbReference>
<dbReference type="Gene3D" id="3.30.1390.20">
    <property type="entry name" value="Ribosomal protein L30, ferredoxin-like fold domain"/>
    <property type="match status" value="1"/>
</dbReference>
<dbReference type="PANTHER" id="PTHR15892">
    <property type="entry name" value="MITOCHONDRIAL RIBOSOMAL PROTEIN L30"/>
    <property type="match status" value="1"/>
</dbReference>
<protein>
    <recommendedName>
        <fullName evidence="5">Large ribosomal subunit protein uL30</fullName>
    </recommendedName>
</protein>
<evidence type="ECO:0000256" key="1">
    <source>
        <dbReference type="ARBA" id="ARBA00007594"/>
    </source>
</evidence>
<evidence type="ECO:0000256" key="2">
    <source>
        <dbReference type="ARBA" id="ARBA00011838"/>
    </source>
</evidence>
<keyword evidence="7" id="KW-1185">Reference proteome</keyword>
<dbReference type="PIRSF" id="PIRSF002211">
    <property type="entry name" value="Ribosomal_L30_bac-type"/>
    <property type="match status" value="1"/>
</dbReference>
<proteinExistence type="inferred from homology"/>
<dbReference type="FunFam" id="3.30.1390.20:FF:000001">
    <property type="entry name" value="50S ribosomal protein L30"/>
    <property type="match status" value="1"/>
</dbReference>
<evidence type="ECO:0000256" key="4">
    <source>
        <dbReference type="ARBA" id="ARBA00023274"/>
    </source>
</evidence>
<organism evidence="6 7">
    <name type="scientific">Rummeliibacillus stabekisii</name>
    <dbReference type="NCBI Taxonomy" id="241244"/>
    <lineage>
        <taxon>Bacteria</taxon>
        <taxon>Bacillati</taxon>
        <taxon>Bacillota</taxon>
        <taxon>Bacilli</taxon>
        <taxon>Bacillales</taxon>
        <taxon>Caryophanaceae</taxon>
        <taxon>Rummeliibacillus</taxon>
    </lineage>
</organism>
<name>A0A143HG61_9BACL</name>
<dbReference type="InterPro" id="IPR016082">
    <property type="entry name" value="Ribosomal_uL30_ferredoxin-like"/>
</dbReference>
<dbReference type="GO" id="GO:0006412">
    <property type="term" value="P:translation"/>
    <property type="evidence" value="ECO:0007669"/>
    <property type="project" value="UniProtKB-UniRule"/>
</dbReference>
<accession>A0A143HG61</accession>
<dbReference type="GO" id="GO:0022625">
    <property type="term" value="C:cytosolic large ribosomal subunit"/>
    <property type="evidence" value="ECO:0007669"/>
    <property type="project" value="TreeGrafter"/>
</dbReference>
<dbReference type="PANTHER" id="PTHR15892:SF2">
    <property type="entry name" value="LARGE RIBOSOMAL SUBUNIT PROTEIN UL30M"/>
    <property type="match status" value="1"/>
</dbReference>
<dbReference type="CDD" id="cd01658">
    <property type="entry name" value="Ribosomal_L30"/>
    <property type="match status" value="1"/>
</dbReference>
<dbReference type="AlphaFoldDB" id="A0A143HG61"/>
<evidence type="ECO:0000313" key="7">
    <source>
        <dbReference type="Proteomes" id="UP000076021"/>
    </source>
</evidence>
<keyword evidence="4 5" id="KW-0687">Ribonucleoprotein</keyword>
<dbReference type="STRING" id="241244.ATY39_14310"/>
<evidence type="ECO:0000256" key="3">
    <source>
        <dbReference type="ARBA" id="ARBA00022980"/>
    </source>
</evidence>
<dbReference type="HAMAP" id="MF_01371_B">
    <property type="entry name" value="Ribosomal_uL30_B"/>
    <property type="match status" value="1"/>
</dbReference>
<dbReference type="InterPro" id="IPR036919">
    <property type="entry name" value="Ribo_uL30_ferredoxin-like_sf"/>
</dbReference>